<feature type="non-terminal residue" evidence="2">
    <location>
        <position position="128"/>
    </location>
</feature>
<dbReference type="InterPro" id="IPR039421">
    <property type="entry name" value="Type_1_exporter"/>
</dbReference>
<name>X1EIK0_9ZZZZ</name>
<dbReference type="GO" id="GO:0042626">
    <property type="term" value="F:ATPase-coupled transmembrane transporter activity"/>
    <property type="evidence" value="ECO:0007669"/>
    <property type="project" value="TreeGrafter"/>
</dbReference>
<dbReference type="SUPFAM" id="SSF52540">
    <property type="entry name" value="P-loop containing nucleoside triphosphate hydrolases"/>
    <property type="match status" value="1"/>
</dbReference>
<dbReference type="InterPro" id="IPR003439">
    <property type="entry name" value="ABC_transporter-like_ATP-bd"/>
</dbReference>
<dbReference type="AlphaFoldDB" id="X1EIK0"/>
<sequence length="128" mass="14296">MGLPEDSVDIEESLKLAVMEKEIEELENGIDTLVGPKGVKLSGGQRQRLAAARMFARKPELLVFDDLSSALDVETEIELWKRVFSQPNTTCLAVSHRPLVLRRADNIIVMKDGKIESQGKLDFLLETC</sequence>
<feature type="domain" description="ABC transporter" evidence="1">
    <location>
        <begin position="24"/>
        <end position="66"/>
    </location>
</feature>
<dbReference type="EMBL" id="BART01029582">
    <property type="protein sequence ID" value="GAH08453.1"/>
    <property type="molecule type" value="Genomic_DNA"/>
</dbReference>
<dbReference type="GO" id="GO:0005524">
    <property type="term" value="F:ATP binding"/>
    <property type="evidence" value="ECO:0007669"/>
    <property type="project" value="InterPro"/>
</dbReference>
<dbReference type="GO" id="GO:0016887">
    <property type="term" value="F:ATP hydrolysis activity"/>
    <property type="evidence" value="ECO:0007669"/>
    <property type="project" value="InterPro"/>
</dbReference>
<evidence type="ECO:0000259" key="1">
    <source>
        <dbReference type="Pfam" id="PF00005"/>
    </source>
</evidence>
<protein>
    <recommendedName>
        <fullName evidence="1">ABC transporter domain-containing protein</fullName>
    </recommendedName>
</protein>
<dbReference type="PANTHER" id="PTHR24221">
    <property type="entry name" value="ATP-BINDING CASSETTE SUB-FAMILY B"/>
    <property type="match status" value="1"/>
</dbReference>
<comment type="caution">
    <text evidence="2">The sequence shown here is derived from an EMBL/GenBank/DDBJ whole genome shotgun (WGS) entry which is preliminary data.</text>
</comment>
<proteinExistence type="predicted"/>
<dbReference type="PANTHER" id="PTHR24221:SF423">
    <property type="entry name" value="ABC TRANSPORTER"/>
    <property type="match status" value="1"/>
</dbReference>
<reference evidence="2" key="1">
    <citation type="journal article" date="2014" name="Front. Microbiol.">
        <title>High frequency of phylogenetically diverse reductive dehalogenase-homologous genes in deep subseafloor sedimentary metagenomes.</title>
        <authorList>
            <person name="Kawai M."/>
            <person name="Futagami T."/>
            <person name="Toyoda A."/>
            <person name="Takaki Y."/>
            <person name="Nishi S."/>
            <person name="Hori S."/>
            <person name="Arai W."/>
            <person name="Tsubouchi T."/>
            <person name="Morono Y."/>
            <person name="Uchiyama I."/>
            <person name="Ito T."/>
            <person name="Fujiyama A."/>
            <person name="Inagaki F."/>
            <person name="Takami H."/>
        </authorList>
    </citation>
    <scope>NUCLEOTIDE SEQUENCE</scope>
    <source>
        <strain evidence="2">Expedition CK06-06</strain>
    </source>
</reference>
<dbReference type="Pfam" id="PF00005">
    <property type="entry name" value="ABC_tran"/>
    <property type="match status" value="1"/>
</dbReference>
<dbReference type="Gene3D" id="3.40.50.300">
    <property type="entry name" value="P-loop containing nucleotide triphosphate hydrolases"/>
    <property type="match status" value="1"/>
</dbReference>
<gene>
    <name evidence="2" type="ORF">S01H4_51865</name>
</gene>
<accession>X1EIK0</accession>
<organism evidence="2">
    <name type="scientific">marine sediment metagenome</name>
    <dbReference type="NCBI Taxonomy" id="412755"/>
    <lineage>
        <taxon>unclassified sequences</taxon>
        <taxon>metagenomes</taxon>
        <taxon>ecological metagenomes</taxon>
    </lineage>
</organism>
<evidence type="ECO:0000313" key="2">
    <source>
        <dbReference type="EMBL" id="GAH08453.1"/>
    </source>
</evidence>
<dbReference type="InterPro" id="IPR027417">
    <property type="entry name" value="P-loop_NTPase"/>
</dbReference>